<dbReference type="GO" id="GO:0016787">
    <property type="term" value="F:hydrolase activity"/>
    <property type="evidence" value="ECO:0007669"/>
    <property type="project" value="UniProtKB-KW"/>
</dbReference>
<dbReference type="RefSeq" id="WP_320506552.1">
    <property type="nucleotide sequence ID" value="NZ_JAXCLW010000001.1"/>
</dbReference>
<dbReference type="Proteomes" id="UP001279642">
    <property type="component" value="Unassembled WGS sequence"/>
</dbReference>
<comment type="caution">
    <text evidence="4">The sequence shown here is derived from an EMBL/GenBank/DDBJ whole genome shotgun (WGS) entry which is preliminary data.</text>
</comment>
<dbReference type="InterPro" id="IPR050300">
    <property type="entry name" value="GDXG_lipolytic_enzyme"/>
</dbReference>
<sequence length="290" mass="31887">MLSEASKDPFRTRDHVAEFDDVVDAFGESSRQTRQKLRSETDVPYGDGPAEKLDIFYPPPAARQGRAGLPVHIFIHGGYWRMFSKDDFSYIADTVTAAGAIAVILDYALMPTQRMALLIDQVRRATAWVAREIGSRGGDPFSTSVSGHSAGAHLASWLVDQRDAHPDYRVATCLLLGGLYDLRPLQRSFLQPDLALTDEEVDRWTPLTVTHRADCIYSIHVGEYETTPFHDQAARFHQSLLNDGCTSALGTVPATNHMTSALSLGNPASDVGKSLMSTIHKSQANCRPSK</sequence>
<evidence type="ECO:0000256" key="2">
    <source>
        <dbReference type="SAM" id="MobiDB-lite"/>
    </source>
</evidence>
<evidence type="ECO:0000256" key="1">
    <source>
        <dbReference type="ARBA" id="ARBA00022801"/>
    </source>
</evidence>
<dbReference type="InterPro" id="IPR029058">
    <property type="entry name" value="AB_hydrolase_fold"/>
</dbReference>
<dbReference type="Gene3D" id="3.40.50.1820">
    <property type="entry name" value="alpha/beta hydrolase"/>
    <property type="match status" value="1"/>
</dbReference>
<gene>
    <name evidence="4" type="ORF">SMD27_01405</name>
</gene>
<dbReference type="Pfam" id="PF07859">
    <property type="entry name" value="Abhydrolase_3"/>
    <property type="match status" value="1"/>
</dbReference>
<dbReference type="InterPro" id="IPR013094">
    <property type="entry name" value="AB_hydrolase_3"/>
</dbReference>
<keyword evidence="5" id="KW-1185">Reference proteome</keyword>
<evidence type="ECO:0000259" key="3">
    <source>
        <dbReference type="Pfam" id="PF07859"/>
    </source>
</evidence>
<feature type="domain" description="Alpha/beta hydrolase fold-3" evidence="3">
    <location>
        <begin position="73"/>
        <end position="209"/>
    </location>
</feature>
<name>A0ABU5E5E6_9PROT</name>
<dbReference type="PANTHER" id="PTHR48081">
    <property type="entry name" value="AB HYDROLASE SUPERFAMILY PROTEIN C4A8.06C"/>
    <property type="match status" value="1"/>
</dbReference>
<feature type="region of interest" description="Disordered" evidence="2">
    <location>
        <begin position="27"/>
        <end position="46"/>
    </location>
</feature>
<dbReference type="PANTHER" id="PTHR48081:SF33">
    <property type="entry name" value="KYNURENINE FORMAMIDASE"/>
    <property type="match status" value="1"/>
</dbReference>
<evidence type="ECO:0000313" key="4">
    <source>
        <dbReference type="EMBL" id="MDY0881490.1"/>
    </source>
</evidence>
<keyword evidence="1 4" id="KW-0378">Hydrolase</keyword>
<dbReference type="EMBL" id="JAXCLW010000001">
    <property type="protein sequence ID" value="MDY0881490.1"/>
    <property type="molecule type" value="Genomic_DNA"/>
</dbReference>
<protein>
    <submittedName>
        <fullName evidence="4">Alpha/beta hydrolase</fullName>
    </submittedName>
</protein>
<dbReference type="SUPFAM" id="SSF53474">
    <property type="entry name" value="alpha/beta-Hydrolases"/>
    <property type="match status" value="1"/>
</dbReference>
<reference evidence="4 5" key="1">
    <citation type="journal article" date="2016" name="Antonie Van Leeuwenhoek">
        <title>Dongia soli sp. nov., isolated from soil from Dokdo, Korea.</title>
        <authorList>
            <person name="Kim D.U."/>
            <person name="Lee H."/>
            <person name="Kim H."/>
            <person name="Kim S.G."/>
            <person name="Ka J.O."/>
        </authorList>
    </citation>
    <scope>NUCLEOTIDE SEQUENCE [LARGE SCALE GENOMIC DNA]</scope>
    <source>
        <strain evidence="4 5">D78</strain>
    </source>
</reference>
<organism evidence="4 5">
    <name type="scientific">Dongia soli</name>
    <dbReference type="NCBI Taxonomy" id="600628"/>
    <lineage>
        <taxon>Bacteria</taxon>
        <taxon>Pseudomonadati</taxon>
        <taxon>Pseudomonadota</taxon>
        <taxon>Alphaproteobacteria</taxon>
        <taxon>Rhodospirillales</taxon>
        <taxon>Dongiaceae</taxon>
        <taxon>Dongia</taxon>
    </lineage>
</organism>
<proteinExistence type="predicted"/>
<evidence type="ECO:0000313" key="5">
    <source>
        <dbReference type="Proteomes" id="UP001279642"/>
    </source>
</evidence>
<accession>A0ABU5E5E6</accession>